<evidence type="ECO:0000313" key="2">
    <source>
        <dbReference type="EMBL" id="MFC6999872.1"/>
    </source>
</evidence>
<gene>
    <name evidence="2" type="ORF">ACFQHR_19710</name>
</gene>
<dbReference type="PANTHER" id="PTHR30492">
    <property type="entry name" value="METHYLGLYOXAL SYNTHASE"/>
    <property type="match status" value="1"/>
</dbReference>
<dbReference type="PROSITE" id="PS50146">
    <property type="entry name" value="DAGK"/>
    <property type="match status" value="1"/>
</dbReference>
<dbReference type="Gene3D" id="3.40.50.10330">
    <property type="entry name" value="Probable inorganic polyphosphate/atp-NAD kinase, domain 1"/>
    <property type="match status" value="1"/>
</dbReference>
<protein>
    <submittedName>
        <fullName evidence="2">Diacylglycerol/lipid kinase family protein</fullName>
        <ecNumber evidence="2">2.7.1.-</ecNumber>
    </submittedName>
</protein>
<dbReference type="Pfam" id="PF00781">
    <property type="entry name" value="DAGK_cat"/>
    <property type="match status" value="1"/>
</dbReference>
<dbReference type="InterPro" id="IPR016064">
    <property type="entry name" value="NAD/diacylglycerol_kinase_sf"/>
</dbReference>
<dbReference type="Pfam" id="PF19279">
    <property type="entry name" value="YegS_C"/>
    <property type="match status" value="1"/>
</dbReference>
<dbReference type="RefSeq" id="WP_066622201.1">
    <property type="nucleotide sequence ID" value="NZ_JBHSYQ010000016.1"/>
</dbReference>
<dbReference type="PANTHER" id="PTHR30492:SF0">
    <property type="entry name" value="METHYLGLYOXAL SYNTHASE"/>
    <property type="match status" value="1"/>
</dbReference>
<sequence length="293" mass="32509">MAKILFAINPIAGDIDKEELEQDMFIFCQRQKVESIFFKTTGQKDEERLREHIDSFQPDIVVAVGGDGTVNMVAKLLINTAMALAIIPQGSGNGLSKDLDIPQDFIEALEVINHYKIKSIDTLLVNEEPSIHLCDLGFNALVVKQFNEGDTRGPGAYAWIALQQFMAYEPKKYTVLIEGKEVFSGEAFMVTVTNAKAFGSNAAINPNGVINDGLFEIFILKPFPKTASLGILYQMYTENIDESEFTQKFSCQEATIINHCREVCHIDGEPVPCSEVIHFKVLPSSLKVVLPAE</sequence>
<dbReference type="InterPro" id="IPR001206">
    <property type="entry name" value="Diacylglycerol_kinase_cat_dom"/>
</dbReference>
<name>A0ABW2DPV6_9BACT</name>
<dbReference type="EC" id="2.7.1.-" evidence="2"/>
<evidence type="ECO:0000313" key="3">
    <source>
        <dbReference type="Proteomes" id="UP001596405"/>
    </source>
</evidence>
<dbReference type="InterPro" id="IPR017438">
    <property type="entry name" value="ATP-NAD_kinase_N"/>
</dbReference>
<feature type="domain" description="DAGKc" evidence="1">
    <location>
        <begin position="1"/>
        <end position="129"/>
    </location>
</feature>
<accession>A0ABW2DPV6</accession>
<reference evidence="3" key="1">
    <citation type="journal article" date="2019" name="Int. J. Syst. Evol. Microbiol.">
        <title>The Global Catalogue of Microorganisms (GCM) 10K type strain sequencing project: providing services to taxonomists for standard genome sequencing and annotation.</title>
        <authorList>
            <consortium name="The Broad Institute Genomics Platform"/>
            <consortium name="The Broad Institute Genome Sequencing Center for Infectious Disease"/>
            <person name="Wu L."/>
            <person name="Ma J."/>
        </authorList>
    </citation>
    <scope>NUCLEOTIDE SEQUENCE [LARGE SCALE GENOMIC DNA]</scope>
    <source>
        <strain evidence="3">CGMCC 4.7393</strain>
    </source>
</reference>
<dbReference type="SMART" id="SM00046">
    <property type="entry name" value="DAGKc"/>
    <property type="match status" value="1"/>
</dbReference>
<dbReference type="Gene3D" id="2.60.200.40">
    <property type="match status" value="1"/>
</dbReference>
<evidence type="ECO:0000259" key="1">
    <source>
        <dbReference type="PROSITE" id="PS50146"/>
    </source>
</evidence>
<comment type="caution">
    <text evidence="2">The sequence shown here is derived from an EMBL/GenBank/DDBJ whole genome shotgun (WGS) entry which is preliminary data.</text>
</comment>
<dbReference type="InterPro" id="IPR045540">
    <property type="entry name" value="YegS/DAGK_C"/>
</dbReference>
<keyword evidence="2" id="KW-0418">Kinase</keyword>
<keyword evidence="3" id="KW-1185">Reference proteome</keyword>
<organism evidence="2 3">
    <name type="scientific">Rufibacter roseus</name>
    <dbReference type="NCBI Taxonomy" id="1567108"/>
    <lineage>
        <taxon>Bacteria</taxon>
        <taxon>Pseudomonadati</taxon>
        <taxon>Bacteroidota</taxon>
        <taxon>Cytophagia</taxon>
        <taxon>Cytophagales</taxon>
        <taxon>Hymenobacteraceae</taxon>
        <taxon>Rufibacter</taxon>
    </lineage>
</organism>
<dbReference type="SUPFAM" id="SSF111331">
    <property type="entry name" value="NAD kinase/diacylglycerol kinase-like"/>
    <property type="match status" value="1"/>
</dbReference>
<dbReference type="InterPro" id="IPR004363">
    <property type="entry name" value="Methylgl_synth"/>
</dbReference>
<dbReference type="GO" id="GO:0016301">
    <property type="term" value="F:kinase activity"/>
    <property type="evidence" value="ECO:0007669"/>
    <property type="project" value="UniProtKB-KW"/>
</dbReference>
<dbReference type="EMBL" id="JBHSYQ010000016">
    <property type="protein sequence ID" value="MFC6999872.1"/>
    <property type="molecule type" value="Genomic_DNA"/>
</dbReference>
<keyword evidence="2" id="KW-0808">Transferase</keyword>
<dbReference type="Proteomes" id="UP001596405">
    <property type="component" value="Unassembled WGS sequence"/>
</dbReference>
<proteinExistence type="predicted"/>